<protein>
    <submittedName>
        <fullName evidence="3">DUF4129 domain-containing protein</fullName>
    </submittedName>
</protein>
<gene>
    <name evidence="3" type="ORF">FGM00_04035</name>
</gene>
<keyword evidence="1" id="KW-1133">Transmembrane helix</keyword>
<dbReference type="InterPro" id="IPR025403">
    <property type="entry name" value="TgpA-like_C"/>
</dbReference>
<keyword evidence="1" id="KW-0812">Transmembrane</keyword>
<dbReference type="Pfam" id="PF13559">
    <property type="entry name" value="DUF4129"/>
    <property type="match status" value="1"/>
</dbReference>
<organism evidence="3 4">
    <name type="scientific">Aggregatimonas sangjinii</name>
    <dbReference type="NCBI Taxonomy" id="2583587"/>
    <lineage>
        <taxon>Bacteria</taxon>
        <taxon>Pseudomonadati</taxon>
        <taxon>Bacteroidota</taxon>
        <taxon>Flavobacteriia</taxon>
        <taxon>Flavobacteriales</taxon>
        <taxon>Flavobacteriaceae</taxon>
        <taxon>Aggregatimonas</taxon>
    </lineage>
</organism>
<feature type="transmembrane region" description="Helical" evidence="1">
    <location>
        <begin position="99"/>
        <end position="119"/>
    </location>
</feature>
<evidence type="ECO:0000259" key="2">
    <source>
        <dbReference type="Pfam" id="PF13559"/>
    </source>
</evidence>
<keyword evidence="1" id="KW-0472">Membrane</keyword>
<reference evidence="3 4" key="1">
    <citation type="submission" date="2019-05" db="EMBL/GenBank/DDBJ databases">
        <title>Genome sequencing of F202Z8.</title>
        <authorList>
            <person name="Kwon Y.M."/>
        </authorList>
    </citation>
    <scope>NUCLEOTIDE SEQUENCE [LARGE SCALE GENOMIC DNA]</scope>
    <source>
        <strain evidence="3 4">F202Z8</strain>
    </source>
</reference>
<name>A0A5B7SZK6_9FLAO</name>
<dbReference type="EMBL" id="CP040710">
    <property type="protein sequence ID" value="QCX02274.1"/>
    <property type="molecule type" value="Genomic_DNA"/>
</dbReference>
<evidence type="ECO:0000256" key="1">
    <source>
        <dbReference type="SAM" id="Phobius"/>
    </source>
</evidence>
<dbReference type="OrthoDB" id="5491447at2"/>
<sequence length="245" mass="29150">MKGFFFVWFTCLSFATHVLGQQDSLEVQYDDAPITVKKITEKDLQPYRDDPSFDYEEALVERTWWDDFTDWIGNQLLRFFEWLFGGENAVGYLATFLKIIPYVLLAILIFILIKFFLNVNANTLRQARKEDAYVSLSEEEHIIKNEDIQELIRRALAEKNYRLAIRYYYLFTLQLLTDKDLIDWQLQKTNDDYLKELGSTDLQKPFQAITRLYDYIWYGNFDLDEGKYMRAEHAFIALQKTLTNG</sequence>
<dbReference type="Proteomes" id="UP000310017">
    <property type="component" value="Chromosome"/>
</dbReference>
<feature type="domain" description="Protein-glutamine gamma-glutamyltransferase-like C-terminal" evidence="2">
    <location>
        <begin position="169"/>
        <end position="234"/>
    </location>
</feature>
<keyword evidence="4" id="KW-1185">Reference proteome</keyword>
<evidence type="ECO:0000313" key="4">
    <source>
        <dbReference type="Proteomes" id="UP000310017"/>
    </source>
</evidence>
<accession>A0A5B7SZK6</accession>
<dbReference type="AlphaFoldDB" id="A0A5B7SZK6"/>
<evidence type="ECO:0000313" key="3">
    <source>
        <dbReference type="EMBL" id="QCX02274.1"/>
    </source>
</evidence>
<dbReference type="KEGG" id="asag:FGM00_04035"/>
<proteinExistence type="predicted"/>